<proteinExistence type="predicted"/>
<feature type="compositionally biased region" description="Polar residues" evidence="1">
    <location>
        <begin position="1"/>
        <end position="18"/>
    </location>
</feature>
<keyword evidence="2" id="KW-0472">Membrane</keyword>
<feature type="transmembrane region" description="Helical" evidence="2">
    <location>
        <begin position="179"/>
        <end position="201"/>
    </location>
</feature>
<name>A0ABY6UB69_BIOOC</name>
<sequence length="690" mass="76133">MMHSGQDQPTALDTNRASSEGPALATSEEAVLPAEVSPASTIDLDQEPTLSTAPRHPPKPSSVHITAGFKPLWRVWAPEVACIVLSILLTIVMAVVCARYDQRSLPDWPLSITLNTFVAFFSMAAKAAFILPVSVAISQMQWSWFLHERPLYDFYIFDQASRGPWGSLILLKHIHVKHFVSLGAFLMIVSVVTSPVTQLAISYPLHNEAVQGEATVRISQSIHQSRYGLTQMVKDGIYTATSSNTSYFDHTFTPPVKTTCFTGNCTFESYDSLGVCVEMANITSQLRYEQLADGEPVGIPLYDGEAGEIIAPGGGNISKVYLLDGLVLAHQNHFGDIMESLNGNQTYGFQGSKLLRTRIVSFVLIYSKPLVSPDTTSLSFYEIFQEDLGVQYEALEILYYACVRSYTTTVQNGYESTEQVDSVSIPDHDGEMFLDFYCPTMLTAIPGICQQNTARYNETMYLLPPPTSKQPNKTFPVEYSGMESLAEAISNTQSAYGSLLFHPEKYPEGIQVIRGSTFADNLFTIVLFSGGSLMNSTLRQQRVSNYFESVALGISSGEIRGQGLSNITGQAWRLQSHVQMNWGWISFLIVEIVLAAVFLACVIVSQTIQQRRQQHGEAIENYQDVKDSSLAYMVALGSQCCDEAGRGLRPMDELEKLAKNLKVKLQGGEIVPCRDATENESDITAGDESR</sequence>
<dbReference type="Pfam" id="PF11374">
    <property type="entry name" value="DUF3176"/>
    <property type="match status" value="1"/>
</dbReference>
<dbReference type="PANTHER" id="PTHR35394">
    <property type="entry name" value="DUF3176 DOMAIN-CONTAINING PROTEIN"/>
    <property type="match status" value="1"/>
</dbReference>
<protein>
    <submittedName>
        <fullName evidence="3">Uncharacterized protein</fullName>
    </submittedName>
</protein>
<evidence type="ECO:0000313" key="3">
    <source>
        <dbReference type="EMBL" id="VUC28250.1"/>
    </source>
</evidence>
<accession>A0ABY6UB69</accession>
<dbReference type="PANTHER" id="PTHR35394:SF5">
    <property type="entry name" value="DUF3176 DOMAIN-CONTAINING PROTEIN"/>
    <property type="match status" value="1"/>
</dbReference>
<feature type="transmembrane region" description="Helical" evidence="2">
    <location>
        <begin position="75"/>
        <end position="96"/>
    </location>
</feature>
<evidence type="ECO:0000256" key="1">
    <source>
        <dbReference type="SAM" id="MobiDB-lite"/>
    </source>
</evidence>
<evidence type="ECO:0000313" key="4">
    <source>
        <dbReference type="Proteomes" id="UP000766486"/>
    </source>
</evidence>
<reference evidence="3 4" key="1">
    <citation type="submission" date="2019-06" db="EMBL/GenBank/DDBJ databases">
        <authorList>
            <person name="Broberg M."/>
        </authorList>
    </citation>
    <scope>NUCLEOTIDE SEQUENCE [LARGE SCALE GENOMIC DNA]</scope>
</reference>
<dbReference type="InterPro" id="IPR021514">
    <property type="entry name" value="DUF3176"/>
</dbReference>
<keyword evidence="4" id="KW-1185">Reference proteome</keyword>
<comment type="caution">
    <text evidence="3">The sequence shown here is derived from an EMBL/GenBank/DDBJ whole genome shotgun (WGS) entry which is preliminary data.</text>
</comment>
<feature type="transmembrane region" description="Helical" evidence="2">
    <location>
        <begin position="116"/>
        <end position="137"/>
    </location>
</feature>
<gene>
    <name evidence="3" type="ORF">CLO192961_LOCUS228807</name>
</gene>
<organism evidence="3 4">
    <name type="scientific">Bionectria ochroleuca</name>
    <name type="common">Gliocladium roseum</name>
    <dbReference type="NCBI Taxonomy" id="29856"/>
    <lineage>
        <taxon>Eukaryota</taxon>
        <taxon>Fungi</taxon>
        <taxon>Dikarya</taxon>
        <taxon>Ascomycota</taxon>
        <taxon>Pezizomycotina</taxon>
        <taxon>Sordariomycetes</taxon>
        <taxon>Hypocreomycetidae</taxon>
        <taxon>Hypocreales</taxon>
        <taxon>Bionectriaceae</taxon>
        <taxon>Clonostachys</taxon>
    </lineage>
</organism>
<dbReference type="EMBL" id="CABFNS010000782">
    <property type="protein sequence ID" value="VUC28250.1"/>
    <property type="molecule type" value="Genomic_DNA"/>
</dbReference>
<keyword evidence="2" id="KW-0812">Transmembrane</keyword>
<feature type="transmembrane region" description="Helical" evidence="2">
    <location>
        <begin position="582"/>
        <end position="604"/>
    </location>
</feature>
<evidence type="ECO:0000256" key="2">
    <source>
        <dbReference type="SAM" id="Phobius"/>
    </source>
</evidence>
<keyword evidence="2" id="KW-1133">Transmembrane helix</keyword>
<feature type="region of interest" description="Disordered" evidence="1">
    <location>
        <begin position="1"/>
        <end position="31"/>
    </location>
</feature>
<dbReference type="Proteomes" id="UP000766486">
    <property type="component" value="Unassembled WGS sequence"/>
</dbReference>